<keyword evidence="4 6" id="KW-1133">Transmembrane helix</keyword>
<protein>
    <recommendedName>
        <fullName evidence="7">3-oxo-5-alpha-steroid 4-dehydrogenase C-terminal domain-containing protein</fullName>
    </recommendedName>
</protein>
<feature type="transmembrane region" description="Helical" evidence="6">
    <location>
        <begin position="98"/>
        <end position="120"/>
    </location>
</feature>
<evidence type="ECO:0000256" key="2">
    <source>
        <dbReference type="ARBA" id="ARBA00007742"/>
    </source>
</evidence>
<comment type="caution">
    <text evidence="8">The sequence shown here is derived from an EMBL/GenBank/DDBJ whole genome shotgun (WGS) entry which is preliminary data.</text>
</comment>
<evidence type="ECO:0000256" key="5">
    <source>
        <dbReference type="ARBA" id="ARBA00023136"/>
    </source>
</evidence>
<evidence type="ECO:0000259" key="7">
    <source>
        <dbReference type="Pfam" id="PF02544"/>
    </source>
</evidence>
<dbReference type="STRING" id="181874.A0A409VF14"/>
<comment type="subcellular location">
    <subcellularLocation>
        <location evidence="1">Membrane</location>
        <topology evidence="1">Multi-pass membrane protein</topology>
    </subcellularLocation>
</comment>
<feature type="transmembrane region" description="Helical" evidence="6">
    <location>
        <begin position="135"/>
        <end position="154"/>
    </location>
</feature>
<gene>
    <name evidence="8" type="ORF">CVT24_008210</name>
</gene>
<evidence type="ECO:0000256" key="3">
    <source>
        <dbReference type="ARBA" id="ARBA00022692"/>
    </source>
</evidence>
<proteinExistence type="inferred from homology"/>
<keyword evidence="5 6" id="KW-0472">Membrane</keyword>
<dbReference type="InterPro" id="IPR001104">
    <property type="entry name" value="3-oxo-5_a-steroid_4-DH_C"/>
</dbReference>
<feature type="transmembrane region" description="Helical" evidence="6">
    <location>
        <begin position="69"/>
        <end position="86"/>
    </location>
</feature>
<dbReference type="InParanoid" id="A0A409VF14"/>
<evidence type="ECO:0000256" key="4">
    <source>
        <dbReference type="ARBA" id="ARBA00022989"/>
    </source>
</evidence>
<dbReference type="InterPro" id="IPR039357">
    <property type="entry name" value="SRD5A/TECR"/>
</dbReference>
<evidence type="ECO:0000256" key="6">
    <source>
        <dbReference type="SAM" id="Phobius"/>
    </source>
</evidence>
<dbReference type="OrthoDB" id="5788137at2759"/>
<dbReference type="GO" id="GO:0006629">
    <property type="term" value="P:lipid metabolic process"/>
    <property type="evidence" value="ECO:0007669"/>
    <property type="project" value="InterPro"/>
</dbReference>
<dbReference type="Proteomes" id="UP000284842">
    <property type="component" value="Unassembled WGS sequence"/>
</dbReference>
<dbReference type="PANTHER" id="PTHR10556:SF43">
    <property type="entry name" value="STEROID 5-ALPHA-REDUCTASE DET2"/>
    <property type="match status" value="1"/>
</dbReference>
<accession>A0A409VF14</accession>
<evidence type="ECO:0000256" key="1">
    <source>
        <dbReference type="ARBA" id="ARBA00004141"/>
    </source>
</evidence>
<dbReference type="FunCoup" id="A0A409VF14">
    <property type="interactions" value="13"/>
</dbReference>
<keyword evidence="9" id="KW-1185">Reference proteome</keyword>
<dbReference type="Pfam" id="PF02544">
    <property type="entry name" value="Steroid_dh"/>
    <property type="match status" value="2"/>
</dbReference>
<dbReference type="GO" id="GO:0016020">
    <property type="term" value="C:membrane"/>
    <property type="evidence" value="ECO:0007669"/>
    <property type="project" value="UniProtKB-SubCell"/>
</dbReference>
<dbReference type="PROSITE" id="PS50244">
    <property type="entry name" value="S5A_REDUCTASE"/>
    <property type="match status" value="1"/>
</dbReference>
<evidence type="ECO:0000313" key="8">
    <source>
        <dbReference type="EMBL" id="PPQ64844.1"/>
    </source>
</evidence>
<dbReference type="AlphaFoldDB" id="A0A409VF14"/>
<reference evidence="8 9" key="1">
    <citation type="journal article" date="2018" name="Evol. Lett.">
        <title>Horizontal gene cluster transfer increased hallucinogenic mushroom diversity.</title>
        <authorList>
            <person name="Reynolds H.T."/>
            <person name="Vijayakumar V."/>
            <person name="Gluck-Thaler E."/>
            <person name="Korotkin H.B."/>
            <person name="Matheny P.B."/>
            <person name="Slot J.C."/>
        </authorList>
    </citation>
    <scope>NUCLEOTIDE SEQUENCE [LARGE SCALE GENOMIC DNA]</scope>
    <source>
        <strain evidence="8 9">2629</strain>
    </source>
</reference>
<dbReference type="PANTHER" id="PTHR10556">
    <property type="entry name" value="3-OXO-5-ALPHA-STEROID 4-DEHYDROGENASE"/>
    <property type="match status" value="1"/>
</dbReference>
<feature type="domain" description="3-oxo-5-alpha-steroid 4-dehydrogenase C-terminal" evidence="7">
    <location>
        <begin position="98"/>
        <end position="219"/>
    </location>
</feature>
<dbReference type="EMBL" id="NHTK01006081">
    <property type="protein sequence ID" value="PPQ64844.1"/>
    <property type="molecule type" value="Genomic_DNA"/>
</dbReference>
<organism evidence="8 9">
    <name type="scientific">Panaeolus cyanescens</name>
    <dbReference type="NCBI Taxonomy" id="181874"/>
    <lineage>
        <taxon>Eukaryota</taxon>
        <taxon>Fungi</taxon>
        <taxon>Dikarya</taxon>
        <taxon>Basidiomycota</taxon>
        <taxon>Agaricomycotina</taxon>
        <taxon>Agaricomycetes</taxon>
        <taxon>Agaricomycetidae</taxon>
        <taxon>Agaricales</taxon>
        <taxon>Agaricineae</taxon>
        <taxon>Galeropsidaceae</taxon>
        <taxon>Panaeolus</taxon>
    </lineage>
</organism>
<name>A0A409VF14_9AGAR</name>
<keyword evidence="3 6" id="KW-0812">Transmembrane</keyword>
<sequence>MTMPVLLVINAPFGRFTPKNQNSRLVVDGIKAWIFMELISPLTFCYAFYTSPLTAQRPPLQLPSLGARHSILAACFLLHYANRAILSPLRTPSRSKTHIIVPLSAIGFNIINGGLMGAYLSSPFTRLYLRNVPNTTFYTGLAVWIIGLLGNIYHDEILLNIRRRAQAKTEKQHYAIPQGGLYRFISYPNYFCEWIEWLGFAVAASPISFDISSFELSSLSALFSLQTYVDIINTPGPYFAPSLSPPWIFLITEILLMLPRAYRGHQWYHSTFPAYPKERAAVIPFLL</sequence>
<feature type="domain" description="3-oxo-5-alpha-steroid 4-dehydrogenase C-terminal" evidence="7">
    <location>
        <begin position="245"/>
        <end position="287"/>
    </location>
</feature>
<dbReference type="Gene3D" id="1.20.120.1630">
    <property type="match status" value="1"/>
</dbReference>
<feature type="transmembrane region" description="Helical" evidence="6">
    <location>
        <begin position="25"/>
        <end position="49"/>
    </location>
</feature>
<evidence type="ECO:0000313" key="9">
    <source>
        <dbReference type="Proteomes" id="UP000284842"/>
    </source>
</evidence>
<dbReference type="GO" id="GO:0016627">
    <property type="term" value="F:oxidoreductase activity, acting on the CH-CH group of donors"/>
    <property type="evidence" value="ECO:0007669"/>
    <property type="project" value="InterPro"/>
</dbReference>
<comment type="similarity">
    <text evidence="2">Belongs to the steroid 5-alpha reductase family.</text>
</comment>